<protein>
    <submittedName>
        <fullName evidence="1">Uncharacterized protein</fullName>
    </submittedName>
</protein>
<accession>A0A8J8SDC6</accession>
<dbReference type="EMBL" id="CP058561">
    <property type="protein sequence ID" value="QUH30594.1"/>
    <property type="molecule type" value="Genomic_DNA"/>
</dbReference>
<evidence type="ECO:0000313" key="2">
    <source>
        <dbReference type="Proteomes" id="UP000677305"/>
    </source>
</evidence>
<dbReference type="RefSeq" id="WP_212690744.1">
    <property type="nucleotide sequence ID" value="NZ_CP058561.1"/>
</dbReference>
<gene>
    <name evidence="1" type="ORF">HYG85_17415</name>
</gene>
<reference evidence="1 2" key="1">
    <citation type="submission" date="2020-07" db="EMBL/GenBank/DDBJ databases">
        <title>Vallitalea guaymasensis genome.</title>
        <authorList>
            <person name="Postec A."/>
        </authorList>
    </citation>
    <scope>NUCLEOTIDE SEQUENCE [LARGE SCALE GENOMIC DNA]</scope>
    <source>
        <strain evidence="1 2">Ra1766G1</strain>
    </source>
</reference>
<name>A0A8J8SDC6_9FIRM</name>
<proteinExistence type="predicted"/>
<dbReference type="AlphaFoldDB" id="A0A8J8SDC6"/>
<sequence length="49" mass="5586">MGYKQDSQELIKLTSKLSKKQRMLVLNLAKYLVLKKESEANDKGDGKCL</sequence>
<keyword evidence="2" id="KW-1185">Reference proteome</keyword>
<dbReference type="KEGG" id="vgu:HYG85_17415"/>
<evidence type="ECO:0000313" key="1">
    <source>
        <dbReference type="EMBL" id="QUH30594.1"/>
    </source>
</evidence>
<organism evidence="1 2">
    <name type="scientific">Vallitalea guaymasensis</name>
    <dbReference type="NCBI Taxonomy" id="1185412"/>
    <lineage>
        <taxon>Bacteria</taxon>
        <taxon>Bacillati</taxon>
        <taxon>Bacillota</taxon>
        <taxon>Clostridia</taxon>
        <taxon>Lachnospirales</taxon>
        <taxon>Vallitaleaceae</taxon>
        <taxon>Vallitalea</taxon>
    </lineage>
</organism>
<dbReference type="Proteomes" id="UP000677305">
    <property type="component" value="Chromosome"/>
</dbReference>